<comment type="caution">
    <text evidence="2">The sequence shown here is derived from an EMBL/GenBank/DDBJ whole genome shotgun (WGS) entry which is preliminary data.</text>
</comment>
<dbReference type="CDD" id="cd23763">
    <property type="entry name" value="ASKHA_ATPase_ROK"/>
    <property type="match status" value="1"/>
</dbReference>
<dbReference type="InterPro" id="IPR043129">
    <property type="entry name" value="ATPase_NBD"/>
</dbReference>
<gene>
    <name evidence="2" type="ORF">NWE73_12690</name>
</gene>
<dbReference type="SUPFAM" id="SSF53067">
    <property type="entry name" value="Actin-like ATPase domain"/>
    <property type="match status" value="1"/>
</dbReference>
<sequence>MKKKTYTIGFDLGGTKLAAALLANDGTMLDFVKVPVDMKRENSATKTQQRVIQLIADIAMDFKQRFPKETAAAVFKGVGLASAGPLNAAEGKLIHPVNYPGWKIVPIRDLVQKEIIKRGFRTKVFFQHDATAAALAEGWVGGGKNMSSYGLVSVGTGVGSGIIFNSFPCQTQGMGSEYGHTIVDFQKFKADPSKLHHCTVEGLASGTGLLRRAKEMGFQGNSVEELVASKDAKYQVLYQDMALALACLCYNLSIGYNLEQIFISGGLIKIKHLYFKEMKAHYQKMIRQMNPAFECKIEIAKTKNHAGVLGAGYLPYLYQKGMP</sequence>
<dbReference type="RefSeq" id="WP_277578705.1">
    <property type="nucleotide sequence ID" value="NZ_JANRMI010000003.1"/>
</dbReference>
<proteinExistence type="inferred from homology"/>
<dbReference type="Pfam" id="PF00480">
    <property type="entry name" value="ROK"/>
    <property type="match status" value="1"/>
</dbReference>
<organism evidence="2 3">
    <name type="scientific">Bdellovibrio svalbardensis</name>
    <dbReference type="NCBI Taxonomy" id="2972972"/>
    <lineage>
        <taxon>Bacteria</taxon>
        <taxon>Pseudomonadati</taxon>
        <taxon>Bdellovibrionota</taxon>
        <taxon>Bdellovibrionia</taxon>
        <taxon>Bdellovibrionales</taxon>
        <taxon>Pseudobdellovibrionaceae</taxon>
        <taxon>Bdellovibrio</taxon>
    </lineage>
</organism>
<evidence type="ECO:0000313" key="2">
    <source>
        <dbReference type="EMBL" id="MDG0817230.1"/>
    </source>
</evidence>
<dbReference type="PANTHER" id="PTHR18964:SF149">
    <property type="entry name" value="BIFUNCTIONAL UDP-N-ACETYLGLUCOSAMINE 2-EPIMERASE_N-ACETYLMANNOSAMINE KINASE"/>
    <property type="match status" value="1"/>
</dbReference>
<accession>A0ABT6DK48</accession>
<dbReference type="Proteomes" id="UP001152321">
    <property type="component" value="Unassembled WGS sequence"/>
</dbReference>
<protein>
    <submittedName>
        <fullName evidence="2">ROK family protein</fullName>
    </submittedName>
</protein>
<comment type="similarity">
    <text evidence="1">Belongs to the ROK (NagC/XylR) family.</text>
</comment>
<keyword evidence="3" id="KW-1185">Reference proteome</keyword>
<dbReference type="PANTHER" id="PTHR18964">
    <property type="entry name" value="ROK (REPRESSOR, ORF, KINASE) FAMILY"/>
    <property type="match status" value="1"/>
</dbReference>
<reference evidence="2" key="1">
    <citation type="submission" date="2022-08" db="EMBL/GenBank/DDBJ databases">
        <title>Novel Bdellovibrio Species Isolated from Svalbard: Designation Bdellovibrio svalbardensis.</title>
        <authorList>
            <person name="Mitchell R.J."/>
            <person name="Choi S.Y."/>
        </authorList>
    </citation>
    <scope>NUCLEOTIDE SEQUENCE</scope>
    <source>
        <strain evidence="2">PAP01</strain>
    </source>
</reference>
<dbReference type="EMBL" id="JANRMI010000003">
    <property type="protein sequence ID" value="MDG0817230.1"/>
    <property type="molecule type" value="Genomic_DNA"/>
</dbReference>
<evidence type="ECO:0000313" key="3">
    <source>
        <dbReference type="Proteomes" id="UP001152321"/>
    </source>
</evidence>
<name>A0ABT6DK48_9BACT</name>
<dbReference type="Gene3D" id="3.30.420.40">
    <property type="match status" value="2"/>
</dbReference>
<dbReference type="InterPro" id="IPR000600">
    <property type="entry name" value="ROK"/>
</dbReference>
<evidence type="ECO:0000256" key="1">
    <source>
        <dbReference type="ARBA" id="ARBA00006479"/>
    </source>
</evidence>